<dbReference type="GO" id="GO:0043235">
    <property type="term" value="C:receptor complex"/>
    <property type="evidence" value="ECO:0007669"/>
    <property type="project" value="TreeGrafter"/>
</dbReference>
<keyword evidence="6" id="KW-0378">Hydrolase</keyword>
<comment type="catalytic activity">
    <reaction evidence="12">
        <text>O-phospho-L-tyrosyl-[protein] + H2O = L-tyrosyl-[protein] + phosphate</text>
        <dbReference type="Rhea" id="RHEA:10684"/>
        <dbReference type="Rhea" id="RHEA-COMP:10136"/>
        <dbReference type="Rhea" id="RHEA-COMP:20101"/>
        <dbReference type="ChEBI" id="CHEBI:15377"/>
        <dbReference type="ChEBI" id="CHEBI:43474"/>
        <dbReference type="ChEBI" id="CHEBI:46858"/>
        <dbReference type="ChEBI" id="CHEBI:61978"/>
        <dbReference type="EC" id="3.1.3.48"/>
    </reaction>
</comment>
<evidence type="ECO:0000256" key="2">
    <source>
        <dbReference type="ARBA" id="ARBA00013064"/>
    </source>
</evidence>
<feature type="domain" description="Fibronectin type-III" evidence="17">
    <location>
        <begin position="377"/>
        <end position="471"/>
    </location>
</feature>
<evidence type="ECO:0000256" key="13">
    <source>
        <dbReference type="SAM" id="Phobius"/>
    </source>
</evidence>
<dbReference type="Gene3D" id="3.90.190.10">
    <property type="entry name" value="Protein tyrosine phosphatase superfamily"/>
    <property type="match status" value="1"/>
</dbReference>
<dbReference type="FunFam" id="3.90.190.10:FF:000009">
    <property type="entry name" value="Receptor-type tyrosine-protein phosphatase beta"/>
    <property type="match status" value="1"/>
</dbReference>
<evidence type="ECO:0000313" key="19">
    <source>
        <dbReference type="Proteomes" id="UP000694580"/>
    </source>
</evidence>
<dbReference type="InterPro" id="IPR016130">
    <property type="entry name" value="Tyr_Pase_AS"/>
</dbReference>
<dbReference type="PROSITE" id="PS50055">
    <property type="entry name" value="TYR_PHOSPHATASE_PTP"/>
    <property type="match status" value="1"/>
</dbReference>
<dbReference type="GO" id="GO:0045296">
    <property type="term" value="F:cadherin binding"/>
    <property type="evidence" value="ECO:0007669"/>
    <property type="project" value="TreeGrafter"/>
</dbReference>
<feature type="domain" description="Fibronectin type-III" evidence="17">
    <location>
        <begin position="199"/>
        <end position="286"/>
    </location>
</feature>
<feature type="domain" description="Fibronectin type-III" evidence="17">
    <location>
        <begin position="997"/>
        <end position="1087"/>
    </location>
</feature>
<dbReference type="InterPro" id="IPR029021">
    <property type="entry name" value="Prot-tyrosine_phosphatase-like"/>
</dbReference>
<dbReference type="Pfam" id="PF00102">
    <property type="entry name" value="Y_phosphatase"/>
    <property type="match status" value="1"/>
</dbReference>
<dbReference type="PROSITE" id="PS00383">
    <property type="entry name" value="TYR_PHOSPHATASE_1"/>
    <property type="match status" value="1"/>
</dbReference>
<dbReference type="GeneID" id="114764657"/>
<dbReference type="InterPro" id="IPR000242">
    <property type="entry name" value="PTP_cat"/>
</dbReference>
<keyword evidence="5" id="KW-0677">Repeat</keyword>
<protein>
    <recommendedName>
        <fullName evidence="2">protein-tyrosine-phosphatase</fullName>
        <ecNumber evidence="2">3.1.3.48</ecNumber>
    </recommendedName>
</protein>
<dbReference type="Ensembl" id="ENSDCDT00010023265.1">
    <property type="protein sequence ID" value="ENSDCDP00010021226.1"/>
    <property type="gene ID" value="ENSDCDG00010009175.1"/>
</dbReference>
<evidence type="ECO:0000256" key="11">
    <source>
        <dbReference type="ARBA" id="ARBA00025789"/>
    </source>
</evidence>
<dbReference type="Gene3D" id="2.60.40.10">
    <property type="entry name" value="Immunoglobulins"/>
    <property type="match status" value="12"/>
</dbReference>
<keyword evidence="10" id="KW-0325">Glycoprotein</keyword>
<dbReference type="InterPro" id="IPR003595">
    <property type="entry name" value="Tyr_Pase_cat"/>
</dbReference>
<dbReference type="InterPro" id="IPR041201">
    <property type="entry name" value="PTPRJ_TM"/>
</dbReference>
<feature type="domain" description="Fibronectin type-III" evidence="17">
    <location>
        <begin position="555"/>
        <end position="653"/>
    </location>
</feature>
<reference evidence="18" key="2">
    <citation type="submission" date="2025-08" db="UniProtKB">
        <authorList>
            <consortium name="Ensembl"/>
        </authorList>
    </citation>
    <scope>IDENTIFICATION</scope>
</reference>
<dbReference type="InterPro" id="IPR000387">
    <property type="entry name" value="Tyr_Pase_dom"/>
</dbReference>
<evidence type="ECO:0000256" key="7">
    <source>
        <dbReference type="ARBA" id="ARBA00022912"/>
    </source>
</evidence>
<feature type="transmembrane region" description="Helical" evidence="13">
    <location>
        <begin position="1535"/>
        <end position="1555"/>
    </location>
</feature>
<gene>
    <name evidence="18" type="primary">PTPRB</name>
</gene>
<dbReference type="RefSeq" id="XP_028810296.1">
    <property type="nucleotide sequence ID" value="XM_028954463.1"/>
</dbReference>
<dbReference type="Proteomes" id="UP000694580">
    <property type="component" value="Chromosome 15"/>
</dbReference>
<evidence type="ECO:0000259" key="16">
    <source>
        <dbReference type="PROSITE" id="PS50056"/>
    </source>
</evidence>
<feature type="signal peptide" evidence="14">
    <location>
        <begin position="1"/>
        <end position="19"/>
    </location>
</feature>
<comment type="similarity">
    <text evidence="11">Belongs to the protein-tyrosine phosphatase family. Receptor class 3 subfamily.</text>
</comment>
<evidence type="ECO:0000313" key="18">
    <source>
        <dbReference type="Ensembl" id="ENSDCDP00010021226.1"/>
    </source>
</evidence>
<dbReference type="PANTHER" id="PTHR46957:SF2">
    <property type="entry name" value="RECEPTOR-TYPE TYROSINE-PROTEIN PHOSPHATASE BETA"/>
    <property type="match status" value="1"/>
</dbReference>
<evidence type="ECO:0000256" key="9">
    <source>
        <dbReference type="ARBA" id="ARBA00023136"/>
    </source>
</evidence>
<feature type="domain" description="Fibronectin type-III" evidence="17">
    <location>
        <begin position="816"/>
        <end position="903"/>
    </location>
</feature>
<evidence type="ECO:0000256" key="14">
    <source>
        <dbReference type="SAM" id="SignalP"/>
    </source>
</evidence>
<dbReference type="InterPro" id="IPR036116">
    <property type="entry name" value="FN3_sf"/>
</dbReference>
<keyword evidence="9 13" id="KW-0472">Membrane</keyword>
<dbReference type="SMART" id="SM00194">
    <property type="entry name" value="PTPc"/>
    <property type="match status" value="1"/>
</dbReference>
<dbReference type="EC" id="3.1.3.48" evidence="2"/>
<dbReference type="SUPFAM" id="SSF49265">
    <property type="entry name" value="Fibronectin type III"/>
    <property type="match status" value="13"/>
</dbReference>
<comment type="subcellular location">
    <subcellularLocation>
        <location evidence="1">Membrane</location>
        <topology evidence="1">Single-pass type I membrane protein</topology>
    </subcellularLocation>
</comment>
<dbReference type="PROSITE" id="PS50056">
    <property type="entry name" value="TYR_PHOSPHATASE_2"/>
    <property type="match status" value="1"/>
</dbReference>
<evidence type="ECO:0000256" key="8">
    <source>
        <dbReference type="ARBA" id="ARBA00022989"/>
    </source>
</evidence>
<feature type="domain" description="Tyrosine-protein phosphatase" evidence="15">
    <location>
        <begin position="1617"/>
        <end position="1877"/>
    </location>
</feature>
<dbReference type="Pfam" id="PF18861">
    <property type="entry name" value="PTP_tm"/>
    <property type="match status" value="1"/>
</dbReference>
<feature type="domain" description="Tyrosine specific protein phosphatases" evidence="16">
    <location>
        <begin position="1795"/>
        <end position="1868"/>
    </location>
</feature>
<dbReference type="InterPro" id="IPR050713">
    <property type="entry name" value="RTP_Phos/Ushers"/>
</dbReference>
<dbReference type="CDD" id="cd00063">
    <property type="entry name" value="FN3"/>
    <property type="match status" value="8"/>
</dbReference>
<dbReference type="Pfam" id="PF00041">
    <property type="entry name" value="fn3"/>
    <property type="match status" value="13"/>
</dbReference>
<feature type="chain" id="PRO_5044283707" description="protein-tyrosine-phosphatase" evidence="14">
    <location>
        <begin position="20"/>
        <end position="1911"/>
    </location>
</feature>
<dbReference type="GO" id="GO:0004725">
    <property type="term" value="F:protein tyrosine phosphatase activity"/>
    <property type="evidence" value="ECO:0007669"/>
    <property type="project" value="UniProtKB-EC"/>
</dbReference>
<name>A0AAY4BM99_9TELE</name>
<feature type="domain" description="Fibronectin type-III" evidence="17">
    <location>
        <begin position="1267"/>
        <end position="1358"/>
    </location>
</feature>
<proteinExistence type="inferred from homology"/>
<dbReference type="FunFam" id="2.60.40.10:FF:000369">
    <property type="entry name" value="Protein tyrosine phosphatase, receptor type B"/>
    <property type="match status" value="9"/>
</dbReference>
<feature type="domain" description="Fibronectin type-III" evidence="17">
    <location>
        <begin position="108"/>
        <end position="198"/>
    </location>
</feature>
<dbReference type="PROSITE" id="PS50853">
    <property type="entry name" value="FN3"/>
    <property type="match status" value="8"/>
</dbReference>
<evidence type="ECO:0000256" key="5">
    <source>
        <dbReference type="ARBA" id="ARBA00022737"/>
    </source>
</evidence>
<evidence type="ECO:0000256" key="10">
    <source>
        <dbReference type="ARBA" id="ARBA00023180"/>
    </source>
</evidence>
<keyword evidence="3 13" id="KW-0812">Transmembrane</keyword>
<accession>A0AAY4BM99</accession>
<dbReference type="GO" id="GO:0016020">
    <property type="term" value="C:membrane"/>
    <property type="evidence" value="ECO:0007669"/>
    <property type="project" value="UniProtKB-SubCell"/>
</dbReference>
<dbReference type="SMART" id="SM00404">
    <property type="entry name" value="PTPc_motif"/>
    <property type="match status" value="1"/>
</dbReference>
<dbReference type="GeneTree" id="ENSGT00940000156088"/>
<keyword evidence="8 13" id="KW-1133">Transmembrane helix</keyword>
<keyword evidence="7" id="KW-0904">Protein phosphatase</keyword>
<dbReference type="InterPro" id="IPR013783">
    <property type="entry name" value="Ig-like_fold"/>
</dbReference>
<evidence type="ECO:0000259" key="15">
    <source>
        <dbReference type="PROSITE" id="PS50055"/>
    </source>
</evidence>
<dbReference type="SUPFAM" id="SSF52799">
    <property type="entry name" value="(Phosphotyrosine protein) phosphatases II"/>
    <property type="match status" value="1"/>
</dbReference>
<dbReference type="GO" id="GO:0001525">
    <property type="term" value="P:angiogenesis"/>
    <property type="evidence" value="ECO:0007669"/>
    <property type="project" value="TreeGrafter"/>
</dbReference>
<evidence type="ECO:0000256" key="4">
    <source>
        <dbReference type="ARBA" id="ARBA00022729"/>
    </source>
</evidence>
<feature type="domain" description="Fibronectin type-III" evidence="17">
    <location>
        <begin position="904"/>
        <end position="996"/>
    </location>
</feature>
<evidence type="ECO:0000256" key="3">
    <source>
        <dbReference type="ARBA" id="ARBA00022692"/>
    </source>
</evidence>
<evidence type="ECO:0000256" key="1">
    <source>
        <dbReference type="ARBA" id="ARBA00004479"/>
    </source>
</evidence>
<keyword evidence="19" id="KW-1185">Reference proteome</keyword>
<evidence type="ECO:0000259" key="17">
    <source>
        <dbReference type="PROSITE" id="PS50853"/>
    </source>
</evidence>
<evidence type="ECO:0000256" key="6">
    <source>
        <dbReference type="ARBA" id="ARBA00022801"/>
    </source>
</evidence>
<dbReference type="InterPro" id="IPR003961">
    <property type="entry name" value="FN3_dom"/>
</dbReference>
<dbReference type="PRINTS" id="PR00700">
    <property type="entry name" value="PRTYPHPHTASE"/>
</dbReference>
<reference evidence="18 19" key="1">
    <citation type="submission" date="2020-06" db="EMBL/GenBank/DDBJ databases">
        <authorList>
            <consortium name="Wellcome Sanger Institute Data Sharing"/>
        </authorList>
    </citation>
    <scope>NUCLEOTIDE SEQUENCE [LARGE SCALE GENOMIC DNA]</scope>
</reference>
<dbReference type="PANTHER" id="PTHR46957">
    <property type="entry name" value="CYTOKINE RECEPTOR"/>
    <property type="match status" value="1"/>
</dbReference>
<organism evidence="18 19">
    <name type="scientific">Denticeps clupeoides</name>
    <name type="common">denticle herring</name>
    <dbReference type="NCBI Taxonomy" id="299321"/>
    <lineage>
        <taxon>Eukaryota</taxon>
        <taxon>Metazoa</taxon>
        <taxon>Chordata</taxon>
        <taxon>Craniata</taxon>
        <taxon>Vertebrata</taxon>
        <taxon>Euteleostomi</taxon>
        <taxon>Actinopterygii</taxon>
        <taxon>Neopterygii</taxon>
        <taxon>Teleostei</taxon>
        <taxon>Clupei</taxon>
        <taxon>Clupeiformes</taxon>
        <taxon>Denticipitoidei</taxon>
        <taxon>Denticipitidae</taxon>
        <taxon>Denticeps</taxon>
    </lineage>
</organism>
<dbReference type="SMART" id="SM00060">
    <property type="entry name" value="FN3"/>
    <property type="match status" value="14"/>
</dbReference>
<evidence type="ECO:0000256" key="12">
    <source>
        <dbReference type="ARBA" id="ARBA00051722"/>
    </source>
</evidence>
<keyword evidence="4 14" id="KW-0732">Signal</keyword>
<reference evidence="18" key="3">
    <citation type="submission" date="2025-09" db="UniProtKB">
        <authorList>
            <consortium name="Ensembl"/>
        </authorList>
    </citation>
    <scope>IDENTIFICATION</scope>
</reference>
<sequence length="1911" mass="211924">MLRCEVTAFLILFSSGIWCVAEDYKQKCDIKLTDTFSDKTSILVKLWSDSSECEFEVIEGSRRSDCVRSGSGGEFHCDIQNLEPGTFYLLGIKPKTDDVQANLSRSTRPSAVEDLKVSGSPDSLDVGWRPGPGRVESFRLLLIDSLALGSTWNVTVENTTTFYRFDGLNPGRLYNITLLTLAVGHQSAHHVQAQTVPAAVTSLSVKSNGSQGSLSVSWQRAIGDVDVYQVTLSSPGSEPQERTLPADRTETLFQHLSPARTYNISVSTRSRNVSVQTSALVQTAPGAVSNLRLESLSGCGGLKMTWAPPAGEWERYRVHLWSGSVLLVNSTLDKAQVEHILPERVTLPLSRYRAAVIVENGGQATAAYSQEETVPPAVSNLQIRHADETSLSALWSHTLDTSLRSRYRVELHHGNVSEGERILDPGMRECTFNVLTPGRLYQITVVTMSGSFCSSASVMGRTVPLEVTGLSLSNRGSTDSLLATWKAALGDLSFYNLVLYHGSSVVLNTTVPAEAASRRLQGLTPGTPYSLHLITVSEGAASKPAVAEGRTVPAAVGSVTVGNNGSTDFLRVSWKPAVGEVDSYQVTLKDRERTLHTLIVSKARPECVFNSLVSGRLYTVSVATQSGSFSNHTVALERTQPSSVQNPTATHSARDNFLKVYWLHAAGDFDRYEVVIKHNGSVQQNQTVDRTRTECAFSLLVPGRLYTVVVSTWSGNYSSKESTEGRTFPAEVQSLALAGRGSRDLWVTWSPAAGDVDYYEVQLLFNDTQVFPSANLSSHTHEHRFSSLTPGRLYKIVVSTFSGPLQRPQYIEGRTVPSQVKSLQVASGPLSGTLRATWTPGDGDVDFYSVILARGGHTQDTRDLFKHVTEIEFQNLQPGQLYNITVRSFSGALQNNSTSSGRTVPSAVAVLQADTEHTTHSLTVTWERPVGLYDGYHLQLLDESDGVVTNISVPAGATRHLFQGLTPGRWYRVCLQTLSRGSRSRDAIAEGQTRPAAVHGLSFSANSSTELSFSWSPSEGRVDGYELYLYRHDNTMQDHVKVGPKSRSFLFRNLEPGTLYKMVVLSRSRAMTNDSSIWARTVPAPVSGLKVGHQEQTDRLHVSWRRGPGDLSELLVSLYGPDGSQLAVQHLSPEQVEHVFQDLLPGRLYNVVVTSRSGELSNSATAAGRTVPLPAKSLASKHVGDVNSSMELTWHAPVVGDYDDFKLQWLPRDPLTVMRLNPMRRVLGGLYPGRLYNVSLRTVSGGGGGPVTYSPAVYHLIRTNPGPVLSMHCRPQSSTAISCTWTAPEADIDSYDVDCRRKDTGERVYAMALGRDLTQHDIVGLEPHRPYAITVQAKSGGLSSETAVGSVVTMIDRPPVPPDTVRVSDKAARVTQSSIFFKFNCSWFSDMNGAVRFFTVIVAESDDTELVLPEQRHPLPSYTDYKMNSSVRAYQTNFFSSHCAENPEMVSKVFEINLGAGMDTLGGACDEDQDHHHYLNTFCDGPLKAKTAYRLSVRAFTQLYEDNQKEPLFTDTYLSSPMLTQAEPLGGVIEGLSAGMFLIGMIIAVIALLIYRQRIRKVAVQEGPVVRMSMWKEVPSSGIYMGVRSNRRVASPIKGAHFETHLAKLQADSNYLLSEEFEDLKDVGRNQPLDTARVPENRGKNRYNNILPYDATRVKLSYLEDDPCSDYINASYIPGNNFRREYIATQGPLPGTKEDFWRMVWEQNVHNIVMVTQCMEKGRVKCDQYWPLNREPLYYGDLVVQMLSESVLPEWTIREFKICYDGQMNFPRMVRHFHYTIWPDHGVPETTQSLIQFVRTVRDYVDRAPNSGPTVVHCSAGVGRTGTFIVLDRVLQQLDSRGTVDIYGCVFDLRQQRSHMVQTECQYAYLHQCVRDVLRARKLRCEQENPLYPIYENFNPDYYRDFIYTGR</sequence>